<dbReference type="EMBL" id="CP060828">
    <property type="protein sequence ID" value="QNP73105.1"/>
    <property type="molecule type" value="Genomic_DNA"/>
</dbReference>
<organism evidence="1 2">
    <name type="scientific">Streptomyces roseirectus</name>
    <dbReference type="NCBI Taxonomy" id="2768066"/>
    <lineage>
        <taxon>Bacteria</taxon>
        <taxon>Bacillati</taxon>
        <taxon>Actinomycetota</taxon>
        <taxon>Actinomycetes</taxon>
        <taxon>Kitasatosporales</taxon>
        <taxon>Streptomycetaceae</taxon>
        <taxon>Streptomyces</taxon>
    </lineage>
</organism>
<reference evidence="1 2" key="1">
    <citation type="submission" date="2020-08" db="EMBL/GenBank/DDBJ databases">
        <title>A novel species.</title>
        <authorList>
            <person name="Gao J."/>
        </authorList>
    </citation>
    <scope>NUCLEOTIDE SEQUENCE [LARGE SCALE GENOMIC DNA]</scope>
    <source>
        <strain evidence="1 2">CRXT-G-22</strain>
    </source>
</reference>
<dbReference type="KEGG" id="sroi:IAG44_29175"/>
<name>A0A7H0IJY9_9ACTN</name>
<dbReference type="AlphaFoldDB" id="A0A7H0IJY9"/>
<dbReference type="RefSeq" id="WP_187750049.1">
    <property type="nucleotide sequence ID" value="NZ_CP060828.1"/>
</dbReference>
<evidence type="ECO:0000313" key="1">
    <source>
        <dbReference type="EMBL" id="QNP73105.1"/>
    </source>
</evidence>
<protein>
    <submittedName>
        <fullName evidence="1">Uncharacterized protein</fullName>
    </submittedName>
</protein>
<proteinExistence type="predicted"/>
<accession>A0A7H0IJY9</accession>
<dbReference type="Proteomes" id="UP000516052">
    <property type="component" value="Chromosome"/>
</dbReference>
<sequence>MDDPLPGRRWALGDGRVSETEYRTAMNRFISCVRNAGYATTTPVLSPADNLTLVHDITPDGDPDTYNEAVQTCNLADFAASAGDETAVVDGVTSQRARVSPKLPAFMPLRF</sequence>
<gene>
    <name evidence="1" type="ORF">IAG44_29175</name>
</gene>
<evidence type="ECO:0000313" key="2">
    <source>
        <dbReference type="Proteomes" id="UP000516052"/>
    </source>
</evidence>
<keyword evidence="2" id="KW-1185">Reference proteome</keyword>